<evidence type="ECO:0000256" key="3">
    <source>
        <dbReference type="ARBA" id="ARBA00022679"/>
    </source>
</evidence>
<dbReference type="PANTHER" id="PTHR30616:SF2">
    <property type="entry name" value="PURINE NUCLEOSIDE PHOSPHORYLASE LACC1"/>
    <property type="match status" value="1"/>
</dbReference>
<dbReference type="RefSeq" id="WP_336434706.1">
    <property type="nucleotide sequence ID" value="NZ_JBAWKS010000001.1"/>
</dbReference>
<evidence type="ECO:0000256" key="2">
    <source>
        <dbReference type="ARBA" id="ARBA00007353"/>
    </source>
</evidence>
<evidence type="ECO:0000256" key="4">
    <source>
        <dbReference type="ARBA" id="ARBA00022723"/>
    </source>
</evidence>
<evidence type="ECO:0000256" key="9">
    <source>
        <dbReference type="ARBA" id="ARBA00049893"/>
    </source>
</evidence>
<keyword evidence="12" id="KW-1185">Reference proteome</keyword>
<comment type="catalytic activity">
    <reaction evidence="1">
        <text>inosine + phosphate = alpha-D-ribose 1-phosphate + hypoxanthine</text>
        <dbReference type="Rhea" id="RHEA:27646"/>
        <dbReference type="ChEBI" id="CHEBI:17368"/>
        <dbReference type="ChEBI" id="CHEBI:17596"/>
        <dbReference type="ChEBI" id="CHEBI:43474"/>
        <dbReference type="ChEBI" id="CHEBI:57720"/>
        <dbReference type="EC" id="2.4.2.1"/>
    </reaction>
    <physiologicalReaction direction="left-to-right" evidence="1">
        <dbReference type="Rhea" id="RHEA:27647"/>
    </physiologicalReaction>
</comment>
<name>A0ABU8ESB2_9GAMM</name>
<evidence type="ECO:0000256" key="8">
    <source>
        <dbReference type="ARBA" id="ARBA00048968"/>
    </source>
</evidence>
<dbReference type="InterPro" id="IPR011324">
    <property type="entry name" value="Cytotoxic_necrot_fac-like_cat"/>
</dbReference>
<comment type="catalytic activity">
    <reaction evidence="7">
        <text>adenosine + H2O + H(+) = inosine + NH4(+)</text>
        <dbReference type="Rhea" id="RHEA:24408"/>
        <dbReference type="ChEBI" id="CHEBI:15377"/>
        <dbReference type="ChEBI" id="CHEBI:15378"/>
        <dbReference type="ChEBI" id="CHEBI:16335"/>
        <dbReference type="ChEBI" id="CHEBI:17596"/>
        <dbReference type="ChEBI" id="CHEBI:28938"/>
        <dbReference type="EC" id="3.5.4.4"/>
    </reaction>
    <physiologicalReaction direction="left-to-right" evidence="7">
        <dbReference type="Rhea" id="RHEA:24409"/>
    </physiologicalReaction>
</comment>
<keyword evidence="5" id="KW-0378">Hydrolase</keyword>
<reference evidence="11 12" key="1">
    <citation type="submission" date="2023-12" db="EMBL/GenBank/DDBJ databases">
        <title>Friends and Foes: Symbiotic and Algicidal bacterial influence on Karenia brevis blooms.</title>
        <authorList>
            <person name="Fei C."/>
            <person name="Mohamed A.R."/>
            <person name="Booker A."/>
            <person name="Arshad M."/>
            <person name="Klass S."/>
            <person name="Ahn S."/>
            <person name="Gilbert P.M."/>
            <person name="Heil C.A."/>
            <person name="Martinez J.M."/>
            <person name="Amin S.A."/>
        </authorList>
    </citation>
    <scope>NUCLEOTIDE SEQUENCE [LARGE SCALE GENOMIC DNA]</scope>
    <source>
        <strain evidence="11 12">CE15</strain>
    </source>
</reference>
<dbReference type="PANTHER" id="PTHR30616">
    <property type="entry name" value="UNCHARACTERIZED PROTEIN YFIH"/>
    <property type="match status" value="1"/>
</dbReference>
<keyword evidence="4" id="KW-0479">Metal-binding</keyword>
<evidence type="ECO:0000256" key="1">
    <source>
        <dbReference type="ARBA" id="ARBA00000553"/>
    </source>
</evidence>
<accession>A0ABU8ESB2</accession>
<proteinExistence type="inferred from homology"/>
<comment type="caution">
    <text evidence="11">The sequence shown here is derived from an EMBL/GenBank/DDBJ whole genome shotgun (WGS) entry which is preliminary data.</text>
</comment>
<comment type="catalytic activity">
    <reaction evidence="9">
        <text>S-methyl-5'-thioadenosine + phosphate = 5-(methylsulfanyl)-alpha-D-ribose 1-phosphate + adenine</text>
        <dbReference type="Rhea" id="RHEA:11852"/>
        <dbReference type="ChEBI" id="CHEBI:16708"/>
        <dbReference type="ChEBI" id="CHEBI:17509"/>
        <dbReference type="ChEBI" id="CHEBI:43474"/>
        <dbReference type="ChEBI" id="CHEBI:58533"/>
        <dbReference type="EC" id="2.4.2.28"/>
    </reaction>
    <physiologicalReaction direction="left-to-right" evidence="9">
        <dbReference type="Rhea" id="RHEA:11853"/>
    </physiologicalReaction>
</comment>
<dbReference type="InterPro" id="IPR038371">
    <property type="entry name" value="Cu_polyphenol_OxRdtase_sf"/>
</dbReference>
<organism evidence="11 12">
    <name type="scientific">Pseudoalteromonas spongiae</name>
    <dbReference type="NCBI Taxonomy" id="298657"/>
    <lineage>
        <taxon>Bacteria</taxon>
        <taxon>Pseudomonadati</taxon>
        <taxon>Pseudomonadota</taxon>
        <taxon>Gammaproteobacteria</taxon>
        <taxon>Alteromonadales</taxon>
        <taxon>Pseudoalteromonadaceae</taxon>
        <taxon>Pseudoalteromonas</taxon>
    </lineage>
</organism>
<gene>
    <name evidence="11" type="primary">pgeF</name>
    <name evidence="11" type="ORF">WAE96_04315</name>
</gene>
<sequence length="244" mass="26827">MDTLVAKWQVPNKVVAFSTTRQGGVSKAPFASLNLAQHVNDNPLDVAENRKRLTALLPQAPFWLSQTHSTRVVCVDAQTDANQLYDADALYTQQVNQPLAIMTADCLPVFMCSKQGDEVAVIHAGWRGLLNGVIENTLNCFKSSQLIAYLGAAIGPQKFEVGNDVKSAFCNKHEDAITCFQPIDGKPNKYLANIYQLARIVLEKQGVSSISGGEYCTVTQQNLFFSYRRDGVTGRNAHIIYIAD</sequence>
<evidence type="ECO:0000256" key="10">
    <source>
        <dbReference type="RuleBase" id="RU361274"/>
    </source>
</evidence>
<evidence type="ECO:0000313" key="12">
    <source>
        <dbReference type="Proteomes" id="UP001382455"/>
    </source>
</evidence>
<dbReference type="Gene3D" id="3.60.140.10">
    <property type="entry name" value="CNF1/YfiH-like putative cysteine hydrolases"/>
    <property type="match status" value="1"/>
</dbReference>
<dbReference type="SUPFAM" id="SSF64438">
    <property type="entry name" value="CNF1/YfiH-like putative cysteine hydrolases"/>
    <property type="match status" value="1"/>
</dbReference>
<protein>
    <recommendedName>
        <fullName evidence="10">Purine nucleoside phosphorylase</fullName>
    </recommendedName>
</protein>
<comment type="catalytic activity">
    <reaction evidence="8">
        <text>adenosine + phosphate = alpha-D-ribose 1-phosphate + adenine</text>
        <dbReference type="Rhea" id="RHEA:27642"/>
        <dbReference type="ChEBI" id="CHEBI:16335"/>
        <dbReference type="ChEBI" id="CHEBI:16708"/>
        <dbReference type="ChEBI" id="CHEBI:43474"/>
        <dbReference type="ChEBI" id="CHEBI:57720"/>
        <dbReference type="EC" id="2.4.2.1"/>
    </reaction>
    <physiologicalReaction direction="left-to-right" evidence="8">
        <dbReference type="Rhea" id="RHEA:27643"/>
    </physiologicalReaction>
</comment>
<keyword evidence="6" id="KW-0862">Zinc</keyword>
<dbReference type="Proteomes" id="UP001382455">
    <property type="component" value="Unassembled WGS sequence"/>
</dbReference>
<dbReference type="EMBL" id="JBAWKS010000001">
    <property type="protein sequence ID" value="MEI4548937.1"/>
    <property type="molecule type" value="Genomic_DNA"/>
</dbReference>
<comment type="similarity">
    <text evidence="2 10">Belongs to the purine nucleoside phosphorylase YfiH/LACC1 family.</text>
</comment>
<dbReference type="NCBIfam" id="TIGR00726">
    <property type="entry name" value="peptidoglycan editing factor PgeF"/>
    <property type="match status" value="1"/>
</dbReference>
<evidence type="ECO:0000256" key="7">
    <source>
        <dbReference type="ARBA" id="ARBA00047989"/>
    </source>
</evidence>
<keyword evidence="3" id="KW-0808">Transferase</keyword>
<evidence type="ECO:0000256" key="6">
    <source>
        <dbReference type="ARBA" id="ARBA00022833"/>
    </source>
</evidence>
<evidence type="ECO:0000256" key="5">
    <source>
        <dbReference type="ARBA" id="ARBA00022801"/>
    </source>
</evidence>
<evidence type="ECO:0000313" key="11">
    <source>
        <dbReference type="EMBL" id="MEI4548937.1"/>
    </source>
</evidence>
<dbReference type="InterPro" id="IPR003730">
    <property type="entry name" value="Cu_polyphenol_OxRdtase"/>
</dbReference>
<dbReference type="Pfam" id="PF02578">
    <property type="entry name" value="Cu-oxidase_4"/>
    <property type="match status" value="1"/>
</dbReference>
<dbReference type="CDD" id="cd16833">
    <property type="entry name" value="YfiH"/>
    <property type="match status" value="1"/>
</dbReference>